<dbReference type="RefSeq" id="WP_087158701.1">
    <property type="nucleotide sequence ID" value="NZ_NFKM01000011.1"/>
</dbReference>
<dbReference type="AlphaFoldDB" id="A0A1Y4LVU1"/>
<dbReference type="GO" id="GO:0009253">
    <property type="term" value="P:peptidoglycan catabolic process"/>
    <property type="evidence" value="ECO:0007669"/>
    <property type="project" value="InterPro"/>
</dbReference>
<sequence>MKIGIICGHGNGDPGAVSPTFGSEADFVRKLAPLIKKYLSEYAEVNILDTSINWYSYLQSNYFDFSEYDYIIELHGNAGAKDHGGNGKTTGIEIWVTSLEQAITVEQNICKAIEQFGLLNRGVKVCDFLVITAIKKQGVSSCLIENGFIDDFDDMKLISDNIEEYCKILARSISEGFGLKNKEDSSADENGKYVIQCGAFKEYANAKRISDKINSIGYSNCISKINDYHKVYVGPFKNYETASEVSANLNKNKIDNYVLLNN</sequence>
<feature type="domain" description="SPOR" evidence="1">
    <location>
        <begin position="187"/>
        <end position="262"/>
    </location>
</feature>
<dbReference type="EMBL" id="NFKM01000011">
    <property type="protein sequence ID" value="OUP60030.1"/>
    <property type="molecule type" value="Genomic_DNA"/>
</dbReference>
<evidence type="ECO:0000313" key="2">
    <source>
        <dbReference type="EMBL" id="OUP60030.1"/>
    </source>
</evidence>
<dbReference type="InterPro" id="IPR036680">
    <property type="entry name" value="SPOR-like_sf"/>
</dbReference>
<keyword evidence="3" id="KW-1185">Reference proteome</keyword>
<name>A0A1Y4LVU1_9FIRM</name>
<comment type="caution">
    <text evidence="2">The sequence shown here is derived from an EMBL/GenBank/DDBJ whole genome shotgun (WGS) entry which is preliminary data.</text>
</comment>
<dbReference type="CDD" id="cd02696">
    <property type="entry name" value="MurNAc-LAA"/>
    <property type="match status" value="1"/>
</dbReference>
<dbReference type="PROSITE" id="PS51724">
    <property type="entry name" value="SPOR"/>
    <property type="match status" value="1"/>
</dbReference>
<dbReference type="Gene3D" id="3.30.70.1070">
    <property type="entry name" value="Sporulation related repeat"/>
    <property type="match status" value="1"/>
</dbReference>
<dbReference type="Gene3D" id="3.40.630.40">
    <property type="entry name" value="Zn-dependent exopeptidases"/>
    <property type="match status" value="1"/>
</dbReference>
<dbReference type="GO" id="GO:0042834">
    <property type="term" value="F:peptidoglycan binding"/>
    <property type="evidence" value="ECO:0007669"/>
    <property type="project" value="InterPro"/>
</dbReference>
<dbReference type="SUPFAM" id="SSF110997">
    <property type="entry name" value="Sporulation related repeat"/>
    <property type="match status" value="1"/>
</dbReference>
<dbReference type="GO" id="GO:0008745">
    <property type="term" value="F:N-acetylmuramoyl-L-alanine amidase activity"/>
    <property type="evidence" value="ECO:0007669"/>
    <property type="project" value="InterPro"/>
</dbReference>
<accession>A0A1Y4LVU1</accession>
<gene>
    <name evidence="2" type="ORF">B5F14_06325</name>
</gene>
<protein>
    <recommendedName>
        <fullName evidence="1">SPOR domain-containing protein</fullName>
    </recommendedName>
</protein>
<dbReference type="InterPro" id="IPR050695">
    <property type="entry name" value="N-acetylmuramoyl_amidase_3"/>
</dbReference>
<dbReference type="Proteomes" id="UP000195447">
    <property type="component" value="Unassembled WGS sequence"/>
</dbReference>
<dbReference type="Pfam" id="PF01520">
    <property type="entry name" value="Amidase_3"/>
    <property type="match status" value="1"/>
</dbReference>
<evidence type="ECO:0000313" key="3">
    <source>
        <dbReference type="Proteomes" id="UP000195447"/>
    </source>
</evidence>
<dbReference type="Pfam" id="PF05036">
    <property type="entry name" value="SPOR"/>
    <property type="match status" value="1"/>
</dbReference>
<dbReference type="GO" id="GO:0030288">
    <property type="term" value="C:outer membrane-bounded periplasmic space"/>
    <property type="evidence" value="ECO:0007669"/>
    <property type="project" value="TreeGrafter"/>
</dbReference>
<reference evidence="3" key="1">
    <citation type="submission" date="2017-04" db="EMBL/GenBank/DDBJ databases">
        <title>Function of individual gut microbiota members based on whole genome sequencing of pure cultures obtained from chicken caecum.</title>
        <authorList>
            <person name="Medvecky M."/>
            <person name="Cejkova D."/>
            <person name="Polansky O."/>
            <person name="Karasova D."/>
            <person name="Kubasova T."/>
            <person name="Cizek A."/>
            <person name="Rychlik I."/>
        </authorList>
    </citation>
    <scope>NUCLEOTIDE SEQUENCE [LARGE SCALE GENOMIC DNA]</scope>
    <source>
        <strain evidence="3">An178</strain>
    </source>
</reference>
<evidence type="ECO:0000259" key="1">
    <source>
        <dbReference type="PROSITE" id="PS51724"/>
    </source>
</evidence>
<dbReference type="SMART" id="SM00646">
    <property type="entry name" value="Ami_3"/>
    <property type="match status" value="1"/>
</dbReference>
<proteinExistence type="predicted"/>
<dbReference type="PANTHER" id="PTHR30404:SF8">
    <property type="entry name" value="AUTOLYSIN PH-RELATED"/>
    <property type="match status" value="1"/>
</dbReference>
<organism evidence="2 3">
    <name type="scientific">Faecalitalea cylindroides</name>
    <dbReference type="NCBI Taxonomy" id="39483"/>
    <lineage>
        <taxon>Bacteria</taxon>
        <taxon>Bacillati</taxon>
        <taxon>Bacillota</taxon>
        <taxon>Erysipelotrichia</taxon>
        <taxon>Erysipelotrichales</taxon>
        <taxon>Erysipelotrichaceae</taxon>
        <taxon>Faecalitalea</taxon>
    </lineage>
</organism>
<dbReference type="InterPro" id="IPR007730">
    <property type="entry name" value="SPOR-like_dom"/>
</dbReference>
<dbReference type="InterPro" id="IPR002508">
    <property type="entry name" value="MurNAc-LAA_cat"/>
</dbReference>
<dbReference type="SUPFAM" id="SSF53187">
    <property type="entry name" value="Zn-dependent exopeptidases"/>
    <property type="match status" value="1"/>
</dbReference>
<dbReference type="PANTHER" id="PTHR30404">
    <property type="entry name" value="N-ACETYLMURAMOYL-L-ALANINE AMIDASE"/>
    <property type="match status" value="1"/>
</dbReference>